<reference evidence="2 3" key="1">
    <citation type="submission" date="2023-11" db="EMBL/GenBank/DDBJ databases">
        <title>A Novel Polar Bacteriovorax (B. antarcticus) Isolated from the Biocrust in Antarctica.</title>
        <authorList>
            <person name="Mun W."/>
            <person name="Choi S.Y."/>
            <person name="Mitchell R.J."/>
        </authorList>
    </citation>
    <scope>NUCLEOTIDE SEQUENCE [LARGE SCALE GENOMIC DNA]</scope>
    <source>
        <strain evidence="2 3">PP10</strain>
    </source>
</reference>
<dbReference type="EMBL" id="JAYGJQ010000001">
    <property type="protein sequence ID" value="MEA9355109.1"/>
    <property type="molecule type" value="Genomic_DNA"/>
</dbReference>
<accession>A0ABU5VRW9</accession>
<feature type="chain" id="PRO_5047062470" description="Caspase family p20 domain-containing protein" evidence="1">
    <location>
        <begin position="22"/>
        <end position="494"/>
    </location>
</feature>
<evidence type="ECO:0000313" key="3">
    <source>
        <dbReference type="Proteomes" id="UP001302274"/>
    </source>
</evidence>
<gene>
    <name evidence="2" type="ORF">SHI21_02805</name>
</gene>
<name>A0ABU5VRW9_9BACT</name>
<proteinExistence type="predicted"/>
<protein>
    <recommendedName>
        <fullName evidence="4">Caspase family p20 domain-containing protein</fullName>
    </recommendedName>
</protein>
<keyword evidence="1" id="KW-0732">Signal</keyword>
<evidence type="ECO:0000313" key="2">
    <source>
        <dbReference type="EMBL" id="MEA9355109.1"/>
    </source>
</evidence>
<evidence type="ECO:0000256" key="1">
    <source>
        <dbReference type="SAM" id="SignalP"/>
    </source>
</evidence>
<organism evidence="2 3">
    <name type="scientific">Bacteriovorax antarcticus</name>
    <dbReference type="NCBI Taxonomy" id="3088717"/>
    <lineage>
        <taxon>Bacteria</taxon>
        <taxon>Pseudomonadati</taxon>
        <taxon>Bdellovibrionota</taxon>
        <taxon>Bacteriovoracia</taxon>
        <taxon>Bacteriovoracales</taxon>
        <taxon>Bacteriovoracaceae</taxon>
        <taxon>Bacteriovorax</taxon>
    </lineage>
</organism>
<feature type="signal peptide" evidence="1">
    <location>
        <begin position="1"/>
        <end position="21"/>
    </location>
</feature>
<sequence>MKTPQILLILCSLALAFNVSAKTVCSMTFNSVDEKQLFSKHLSPIGYEQVELVPDSKDPNWFKKACASDVSCDILVVSGHFGGLFFGESASTISLAELISAKEKSLCPNILDKPKSVFLMGCNTLASKSPDHRSVNDYLYILVGDGFPLNLAEEVAASRYLDFGQSMSEFMTSIFNKSQMVVGFDSTGPLGAQAAPRLERAFKETSLADKNTTGISKTAILTAFKGTNLRVVTPTIKKADLDRTEALSGNNPAALLAWKNILANQNISKHYDFIIKNKTNPQLKKVLSEDLVLGKSVYTKMLKIYQSATGLSSIQVNVIEFLKYHNLVDHYIYQDALIYIGSNLLVRELDYISADQLCTLLREHRDLDLLSKFTDAQNNKIEYSSYGNYLRKCSGIIPQKTTYSKSYHCLMNETTYDWACLTENQPDLDIDSCALAKSRNPDIENGDNMMWYCYSKMIDQGRLNKASCLELTHHFSILGNQLKMNWNCMNRLSY</sequence>
<comment type="caution">
    <text evidence="2">The sequence shown here is derived from an EMBL/GenBank/DDBJ whole genome shotgun (WGS) entry which is preliminary data.</text>
</comment>
<dbReference type="Proteomes" id="UP001302274">
    <property type="component" value="Unassembled WGS sequence"/>
</dbReference>
<dbReference type="RefSeq" id="WP_323574598.1">
    <property type="nucleotide sequence ID" value="NZ_JAYGJQ010000001.1"/>
</dbReference>
<keyword evidence="3" id="KW-1185">Reference proteome</keyword>
<evidence type="ECO:0008006" key="4">
    <source>
        <dbReference type="Google" id="ProtNLM"/>
    </source>
</evidence>